<dbReference type="Proteomes" id="UP000656881">
    <property type="component" value="Unassembled WGS sequence"/>
</dbReference>
<organism evidence="3 4">
    <name type="scientific">Streptomyces lasiicapitis</name>
    <dbReference type="NCBI Taxonomy" id="1923961"/>
    <lineage>
        <taxon>Bacteria</taxon>
        <taxon>Bacillati</taxon>
        <taxon>Actinomycetota</taxon>
        <taxon>Actinomycetes</taxon>
        <taxon>Kitasatosporales</taxon>
        <taxon>Streptomycetaceae</taxon>
        <taxon>Streptomyces</taxon>
    </lineage>
</organism>
<feature type="transmembrane region" description="Helical" evidence="2">
    <location>
        <begin position="184"/>
        <end position="202"/>
    </location>
</feature>
<gene>
    <name evidence="3" type="ORF">GCM10012286_37490</name>
</gene>
<feature type="transmembrane region" description="Helical" evidence="2">
    <location>
        <begin position="208"/>
        <end position="225"/>
    </location>
</feature>
<name>A0ABQ2M3N2_9ACTN</name>
<keyword evidence="4" id="KW-1185">Reference proteome</keyword>
<protein>
    <submittedName>
        <fullName evidence="3">Uncharacterized protein</fullName>
    </submittedName>
</protein>
<feature type="compositionally biased region" description="Pro residues" evidence="1">
    <location>
        <begin position="141"/>
        <end position="154"/>
    </location>
</feature>
<accession>A0ABQ2M3N2</accession>
<proteinExistence type="predicted"/>
<feature type="compositionally biased region" description="Basic and acidic residues" evidence="1">
    <location>
        <begin position="24"/>
        <end position="36"/>
    </location>
</feature>
<keyword evidence="2" id="KW-0812">Transmembrane</keyword>
<sequence length="646" mass="66733">MGANEPEDRPVPEDRPASGDSPAPEDRRPAGDRPVPEDGPGGFGPPPPPHTPHAPQTPHAPAQSAPQPSAAPLPPAAPQPPATPTYPATPTPPPPTYAPTSPSPPATAYGPPQPPTAQASTAQPTAPPPPPYGTPELLEPHTPPKAPPSAPAPHEPLRPLAAALLNLAGLGLGYVLIRAWLPAALCWVATAALLLVALPADVDGVPGGALLGYLAVLVLAAADAARRARRAPIGWRLRAPLAVGLGVVLLAVPASSAFAYEAAKDEAVEEMLLDRLDKADGIVKAQEGRPFTASESDYRTAMGLYRGLLRDHADSRAADRVPDRLDAYYKSVAAPYADKQYCDAIEPLKYLRTLPGTVGEDRLGRLAGWPDDRLADSYYACGTSSLGKTGGGADLRELLDTFPKSDAAAKVAPAVRGAIDARAADVKGADPCTATQELRAIRTTAQSLPDATGGPLAAKATGAVEPGVYACGVDEFKDGRYSEAAKTLDGFADTYKGSGKRERARTIAIAAEVAAARPQAGGKLPAQRGPGSGQEFVFKNDGPSPVEVLFTGPVTGSLKLGACAGCSTYDSRAEGRAKACKSSGKSYPQKTLRLPSGEYHFLYKRGTGTTGLVRDHSDGAKVQGGYRYTDCAYVVSGGIGGFDGLS</sequence>
<evidence type="ECO:0000256" key="2">
    <source>
        <dbReference type="SAM" id="Phobius"/>
    </source>
</evidence>
<feature type="compositionally biased region" description="Pro residues" evidence="1">
    <location>
        <begin position="43"/>
        <end position="52"/>
    </location>
</feature>
<evidence type="ECO:0000313" key="4">
    <source>
        <dbReference type="Proteomes" id="UP000656881"/>
    </source>
</evidence>
<evidence type="ECO:0000313" key="3">
    <source>
        <dbReference type="EMBL" id="GGO46493.1"/>
    </source>
</evidence>
<feature type="compositionally biased region" description="Pro residues" evidence="1">
    <location>
        <begin position="69"/>
        <end position="115"/>
    </location>
</feature>
<keyword evidence="2" id="KW-1133">Transmembrane helix</keyword>
<feature type="compositionally biased region" description="Basic and acidic residues" evidence="1">
    <location>
        <begin position="1"/>
        <end position="17"/>
    </location>
</feature>
<dbReference type="EMBL" id="BMNG01000008">
    <property type="protein sequence ID" value="GGO46493.1"/>
    <property type="molecule type" value="Genomic_DNA"/>
</dbReference>
<feature type="region of interest" description="Disordered" evidence="1">
    <location>
        <begin position="1"/>
        <end position="154"/>
    </location>
</feature>
<feature type="compositionally biased region" description="Low complexity" evidence="1">
    <location>
        <begin position="53"/>
        <end position="68"/>
    </location>
</feature>
<evidence type="ECO:0000256" key="1">
    <source>
        <dbReference type="SAM" id="MobiDB-lite"/>
    </source>
</evidence>
<dbReference type="RefSeq" id="WP_229697111.1">
    <property type="nucleotide sequence ID" value="NZ_BMNG01000008.1"/>
</dbReference>
<comment type="caution">
    <text evidence="3">The sequence shown here is derived from an EMBL/GenBank/DDBJ whole genome shotgun (WGS) entry which is preliminary data.</text>
</comment>
<feature type="transmembrane region" description="Helical" evidence="2">
    <location>
        <begin position="237"/>
        <end position="260"/>
    </location>
</feature>
<reference evidence="4" key="1">
    <citation type="journal article" date="2019" name="Int. J. Syst. Evol. Microbiol.">
        <title>The Global Catalogue of Microorganisms (GCM) 10K type strain sequencing project: providing services to taxonomists for standard genome sequencing and annotation.</title>
        <authorList>
            <consortium name="The Broad Institute Genomics Platform"/>
            <consortium name="The Broad Institute Genome Sequencing Center for Infectious Disease"/>
            <person name="Wu L."/>
            <person name="Ma J."/>
        </authorList>
    </citation>
    <scope>NUCLEOTIDE SEQUENCE [LARGE SCALE GENOMIC DNA]</scope>
    <source>
        <strain evidence="4">CGMCC 4.7349</strain>
    </source>
</reference>
<keyword evidence="2" id="KW-0472">Membrane</keyword>